<dbReference type="InterPro" id="IPR002049">
    <property type="entry name" value="LE_dom"/>
</dbReference>
<evidence type="ECO:0000256" key="2">
    <source>
        <dbReference type="ARBA" id="ARBA00022737"/>
    </source>
</evidence>
<keyword evidence="3" id="KW-1015">Disulfide bond</keyword>
<dbReference type="InterPro" id="IPR050440">
    <property type="entry name" value="Laminin/Netrin_ECM"/>
</dbReference>
<dbReference type="Proteomes" id="UP001529510">
    <property type="component" value="Unassembled WGS sequence"/>
</dbReference>
<protein>
    <recommendedName>
        <fullName evidence="6">Laminin/attractin/netrin-like EGF domain-containing protein</fullName>
    </recommendedName>
</protein>
<accession>A0ABD0RPG6</accession>
<feature type="non-terminal residue" evidence="7">
    <location>
        <position position="57"/>
    </location>
</feature>
<dbReference type="FunFam" id="2.10.25.10:FF:000085">
    <property type="entry name" value="Netrin G1"/>
    <property type="match status" value="1"/>
</dbReference>
<evidence type="ECO:0000256" key="5">
    <source>
        <dbReference type="ARBA" id="ARBA00023292"/>
    </source>
</evidence>
<dbReference type="Pfam" id="PF24973">
    <property type="entry name" value="EGF_LMN_ATRN"/>
    <property type="match status" value="1"/>
</dbReference>
<evidence type="ECO:0000256" key="3">
    <source>
        <dbReference type="ARBA" id="ARBA00023157"/>
    </source>
</evidence>
<keyword evidence="8" id="KW-1185">Reference proteome</keyword>
<evidence type="ECO:0000313" key="8">
    <source>
        <dbReference type="Proteomes" id="UP001529510"/>
    </source>
</evidence>
<feature type="non-terminal residue" evidence="7">
    <location>
        <position position="1"/>
    </location>
</feature>
<dbReference type="PANTHER" id="PTHR10574">
    <property type="entry name" value="NETRIN/LAMININ-RELATED"/>
    <property type="match status" value="1"/>
</dbReference>
<keyword evidence="2" id="KW-0677">Repeat</keyword>
<reference evidence="7 8" key="1">
    <citation type="submission" date="2024-05" db="EMBL/GenBank/DDBJ databases">
        <title>Genome sequencing and assembly of Indian major carp, Cirrhinus mrigala (Hamilton, 1822).</title>
        <authorList>
            <person name="Mohindra V."/>
            <person name="Chowdhury L.M."/>
            <person name="Lal K."/>
            <person name="Jena J.K."/>
        </authorList>
    </citation>
    <scope>NUCLEOTIDE SEQUENCE [LARGE SCALE GENOMIC DNA]</scope>
    <source>
        <strain evidence="7">CM1030</strain>
        <tissue evidence="7">Blood</tissue>
    </source>
</reference>
<sequence>CKCNLHANSCVFDKGKLGCECEHNTTGPDCARCKRHYQGRAWSMGSYLPIPKGTANI</sequence>
<proteinExistence type="predicted"/>
<keyword evidence="5" id="KW-0424">Laminin EGF-like domain</keyword>
<keyword evidence="1" id="KW-0732">Signal</keyword>
<evidence type="ECO:0000256" key="4">
    <source>
        <dbReference type="ARBA" id="ARBA00023180"/>
    </source>
</evidence>
<dbReference type="EMBL" id="JAMKFB020000002">
    <property type="protein sequence ID" value="KAL0200400.1"/>
    <property type="molecule type" value="Genomic_DNA"/>
</dbReference>
<evidence type="ECO:0000259" key="6">
    <source>
        <dbReference type="Pfam" id="PF24973"/>
    </source>
</evidence>
<dbReference type="SUPFAM" id="SSF57196">
    <property type="entry name" value="EGF/Laminin"/>
    <property type="match status" value="1"/>
</dbReference>
<evidence type="ECO:0000313" key="7">
    <source>
        <dbReference type="EMBL" id="KAL0200400.1"/>
    </source>
</evidence>
<organism evidence="7 8">
    <name type="scientific">Cirrhinus mrigala</name>
    <name type="common">Mrigala</name>
    <dbReference type="NCBI Taxonomy" id="683832"/>
    <lineage>
        <taxon>Eukaryota</taxon>
        <taxon>Metazoa</taxon>
        <taxon>Chordata</taxon>
        <taxon>Craniata</taxon>
        <taxon>Vertebrata</taxon>
        <taxon>Euteleostomi</taxon>
        <taxon>Actinopterygii</taxon>
        <taxon>Neopterygii</taxon>
        <taxon>Teleostei</taxon>
        <taxon>Ostariophysi</taxon>
        <taxon>Cypriniformes</taxon>
        <taxon>Cyprinidae</taxon>
        <taxon>Labeoninae</taxon>
        <taxon>Labeonini</taxon>
        <taxon>Cirrhinus</taxon>
    </lineage>
</organism>
<comment type="caution">
    <text evidence="7">The sequence shown here is derived from an EMBL/GenBank/DDBJ whole genome shotgun (WGS) entry which is preliminary data.</text>
</comment>
<dbReference type="PANTHER" id="PTHR10574:SF28">
    <property type="entry name" value="NETRIN-G1"/>
    <property type="match status" value="1"/>
</dbReference>
<keyword evidence="4" id="KW-0325">Glycoprotein</keyword>
<feature type="domain" description="Laminin/attractin/netrin-like EGF" evidence="6">
    <location>
        <begin position="1"/>
        <end position="43"/>
    </location>
</feature>
<name>A0ABD0RPG6_CIRMR</name>
<gene>
    <name evidence="7" type="ORF">M9458_003587</name>
</gene>
<dbReference type="CDD" id="cd00055">
    <property type="entry name" value="EGF_Lam"/>
    <property type="match status" value="1"/>
</dbReference>
<dbReference type="InterPro" id="IPR056863">
    <property type="entry name" value="LMN_ATRN_NET-like_EGF"/>
</dbReference>
<dbReference type="AlphaFoldDB" id="A0ABD0RPG6"/>
<dbReference type="Gene3D" id="2.10.25.10">
    <property type="entry name" value="Laminin"/>
    <property type="match status" value="1"/>
</dbReference>
<evidence type="ECO:0000256" key="1">
    <source>
        <dbReference type="ARBA" id="ARBA00022729"/>
    </source>
</evidence>